<reference evidence="1 2" key="1">
    <citation type="journal article" date="2019" name="J. Hered.">
        <title>An Improved Genome Assembly for Drosophila navojoa, the Basal Species in the mojavensis Cluster.</title>
        <authorList>
            <person name="Vanderlinde T."/>
            <person name="Dupim E.G."/>
            <person name="Nazario-Yepiz N.O."/>
            <person name="Carvalho A.B."/>
        </authorList>
    </citation>
    <scope>NUCLEOTIDE SEQUENCE [LARGE SCALE GENOMIC DNA]</scope>
    <source>
        <strain evidence="1">Navoj_Jal97</strain>
        <tissue evidence="1">Whole organism</tissue>
    </source>
</reference>
<dbReference type="EMBL" id="LSRL02000045">
    <property type="protein sequence ID" value="TDG47382.1"/>
    <property type="molecule type" value="Genomic_DNA"/>
</dbReference>
<keyword evidence="2" id="KW-1185">Reference proteome</keyword>
<sequence>MAATLTTTTTTMMTLTLTTTKICANGPTLMLLRHEQHVSDGDKWSSSGNDNNNYVGYQHIITSNSIPIHIRIRIRFRIRISSCSSWRSNTAA</sequence>
<evidence type="ECO:0000313" key="1">
    <source>
        <dbReference type="EMBL" id="TDG47382.1"/>
    </source>
</evidence>
<gene>
    <name evidence="1" type="ORF">AWZ03_006241</name>
</gene>
<organism evidence="1 2">
    <name type="scientific">Drosophila navojoa</name>
    <name type="common">Fruit fly</name>
    <dbReference type="NCBI Taxonomy" id="7232"/>
    <lineage>
        <taxon>Eukaryota</taxon>
        <taxon>Metazoa</taxon>
        <taxon>Ecdysozoa</taxon>
        <taxon>Arthropoda</taxon>
        <taxon>Hexapoda</taxon>
        <taxon>Insecta</taxon>
        <taxon>Pterygota</taxon>
        <taxon>Neoptera</taxon>
        <taxon>Endopterygota</taxon>
        <taxon>Diptera</taxon>
        <taxon>Brachycera</taxon>
        <taxon>Muscomorpha</taxon>
        <taxon>Ephydroidea</taxon>
        <taxon>Drosophilidae</taxon>
        <taxon>Drosophila</taxon>
    </lineage>
</organism>
<evidence type="ECO:0000313" key="2">
    <source>
        <dbReference type="Proteomes" id="UP000295192"/>
    </source>
</evidence>
<protein>
    <submittedName>
        <fullName evidence="1">Uncharacterized protein</fullName>
    </submittedName>
</protein>
<name>A0A484BGJ7_DRONA</name>
<proteinExistence type="predicted"/>
<comment type="caution">
    <text evidence="1">The sequence shown here is derived from an EMBL/GenBank/DDBJ whole genome shotgun (WGS) entry which is preliminary data.</text>
</comment>
<dbReference type="Proteomes" id="UP000295192">
    <property type="component" value="Unassembled WGS sequence"/>
</dbReference>
<dbReference type="AlphaFoldDB" id="A0A484BGJ7"/>
<accession>A0A484BGJ7</accession>